<dbReference type="InterPro" id="IPR057600">
    <property type="entry name" value="TORTIFOLIA1/SINE1-2_N"/>
</dbReference>
<evidence type="ECO:0000256" key="2">
    <source>
        <dbReference type="SAM" id="Phobius"/>
    </source>
</evidence>
<feature type="compositionally biased region" description="Basic and acidic residues" evidence="1">
    <location>
        <begin position="501"/>
        <end position="510"/>
    </location>
</feature>
<dbReference type="SUPFAM" id="SSF48371">
    <property type="entry name" value="ARM repeat"/>
    <property type="match status" value="1"/>
</dbReference>
<dbReference type="Proteomes" id="UP000623129">
    <property type="component" value="Unassembled WGS sequence"/>
</dbReference>
<dbReference type="Gene3D" id="1.25.10.10">
    <property type="entry name" value="Leucine-rich Repeat Variant"/>
    <property type="match status" value="1"/>
</dbReference>
<dbReference type="GO" id="GO:0008017">
    <property type="term" value="F:microtubule binding"/>
    <property type="evidence" value="ECO:0007669"/>
    <property type="project" value="InterPro"/>
</dbReference>
<dbReference type="PANTHER" id="PTHR31355">
    <property type="entry name" value="MICROTUBULE-ASSOCIATED PROTEIN TORTIFOLIA1"/>
    <property type="match status" value="1"/>
</dbReference>
<feature type="compositionally biased region" description="Polar residues" evidence="1">
    <location>
        <begin position="473"/>
        <end position="498"/>
    </location>
</feature>
<dbReference type="InterPro" id="IPR011989">
    <property type="entry name" value="ARM-like"/>
</dbReference>
<feature type="region of interest" description="Disordered" evidence="1">
    <location>
        <begin position="289"/>
        <end position="337"/>
    </location>
</feature>
<accession>A0A833VID9</accession>
<keyword evidence="2" id="KW-0472">Membrane</keyword>
<evidence type="ECO:0000256" key="1">
    <source>
        <dbReference type="SAM" id="MobiDB-lite"/>
    </source>
</evidence>
<dbReference type="EMBL" id="SWLB01000023">
    <property type="protein sequence ID" value="KAF3323818.1"/>
    <property type="molecule type" value="Genomic_DNA"/>
</dbReference>
<comment type="caution">
    <text evidence="4">The sequence shown here is derived from an EMBL/GenBank/DDBJ whole genome shotgun (WGS) entry which is preliminary data.</text>
</comment>
<proteinExistence type="predicted"/>
<dbReference type="OrthoDB" id="611190at2759"/>
<dbReference type="InterPro" id="IPR016024">
    <property type="entry name" value="ARM-type_fold"/>
</dbReference>
<name>A0A833VID9_9POAL</name>
<organism evidence="4 5">
    <name type="scientific">Carex littledalei</name>
    <dbReference type="NCBI Taxonomy" id="544730"/>
    <lineage>
        <taxon>Eukaryota</taxon>
        <taxon>Viridiplantae</taxon>
        <taxon>Streptophyta</taxon>
        <taxon>Embryophyta</taxon>
        <taxon>Tracheophyta</taxon>
        <taxon>Spermatophyta</taxon>
        <taxon>Magnoliopsida</taxon>
        <taxon>Liliopsida</taxon>
        <taxon>Poales</taxon>
        <taxon>Cyperaceae</taxon>
        <taxon>Cyperoideae</taxon>
        <taxon>Cariceae</taxon>
        <taxon>Carex</taxon>
        <taxon>Carex subgen. Euthyceras</taxon>
    </lineage>
</organism>
<gene>
    <name evidence="4" type="ORF">FCM35_KLT12549</name>
</gene>
<feature type="domain" description="TORTIFOLIA1/SINE1-2 N-terminal" evidence="3">
    <location>
        <begin position="18"/>
        <end position="288"/>
    </location>
</feature>
<dbReference type="GO" id="GO:0005874">
    <property type="term" value="C:microtubule"/>
    <property type="evidence" value="ECO:0007669"/>
    <property type="project" value="InterPro"/>
</dbReference>
<feature type="compositionally biased region" description="Low complexity" evidence="1">
    <location>
        <begin position="311"/>
        <end position="324"/>
    </location>
</feature>
<keyword evidence="2" id="KW-0812">Transmembrane</keyword>
<keyword evidence="5" id="KW-1185">Reference proteome</keyword>
<sequence>MGRSLSPLLRQELANLDKDTDSRQSAMKALTSYAKHLDTNNIPQFLAEVSDKQVPTTTPSGEFTISLYEVLARVHGKNIVPQIENIMCTIMCTLSSSGGSFPLHQACSKVVPAVARYGMDSSTPDEEKTRIIGSLCKPLCDSLMGPQESSASGSALCLKALIESNNWKFASSEMVNEVCLKVAGALHEKSTQSNAHMGLVMALVKHNGLTAEAYARSLVRSGLRILEDGSNRSSQKRLSAIQMINFLMKFVDPRSIQSELEKVVEIMERCQNDRMPFVRGAAFEASQTAKSISGQKGSRHEVSLSPISNASFKSKNKSPSRSPNLTGPVKKISGFTSPESQVVESSIKYDGSFDSPVSSVGQCSTNFGYNKRSSRRLWNRENSSENSSVDVSLKDGLFLRGCLSNVPDETEKFRNKDSMQSDTDQTASFSGFTMICPKSGTVVENTPSPQRQAWNDMDEIKIYSTPRKLFHSLQTSSETSPKCASTNIASNGDIQSGNLDGKAEERKESENSVITSSKECEDDLDGNESVFSTSDVIEKNAYRMPCEPEKGENSIAENVRVVKDVKPRKSLKGWFGFGLSVILFFIAVVILWMSFEDDSHVVPYGLVPT</sequence>
<reference evidence="4" key="1">
    <citation type="submission" date="2020-01" db="EMBL/GenBank/DDBJ databases">
        <title>Genome sequence of Kobresia littledalei, the first chromosome-level genome in the family Cyperaceae.</title>
        <authorList>
            <person name="Qu G."/>
        </authorList>
    </citation>
    <scope>NUCLEOTIDE SEQUENCE</scope>
    <source>
        <strain evidence="4">C.B.Clarke</strain>
        <tissue evidence="4">Leaf</tissue>
    </source>
</reference>
<feature type="transmembrane region" description="Helical" evidence="2">
    <location>
        <begin position="573"/>
        <end position="595"/>
    </location>
</feature>
<feature type="region of interest" description="Disordered" evidence="1">
    <location>
        <begin position="473"/>
        <end position="526"/>
    </location>
</feature>
<dbReference type="PANTHER" id="PTHR31355:SF4">
    <property type="entry name" value="TOG DOMAIN-CONTAINING PROTEIN"/>
    <property type="match status" value="1"/>
</dbReference>
<protein>
    <recommendedName>
        <fullName evidence="3">TORTIFOLIA1/SINE1-2 N-terminal domain-containing protein</fullName>
    </recommendedName>
</protein>
<dbReference type="AlphaFoldDB" id="A0A833VID9"/>
<dbReference type="FunFam" id="1.25.10.10:FF:000275">
    <property type="entry name" value="protein SINE1 isoform X1"/>
    <property type="match status" value="1"/>
</dbReference>
<dbReference type="Pfam" id="PF24714">
    <property type="entry name" value="TOR1L1_N"/>
    <property type="match status" value="1"/>
</dbReference>
<keyword evidence="2" id="KW-1133">Transmembrane helix</keyword>
<evidence type="ECO:0000313" key="4">
    <source>
        <dbReference type="EMBL" id="KAF3323818.1"/>
    </source>
</evidence>
<evidence type="ECO:0000259" key="3">
    <source>
        <dbReference type="Pfam" id="PF24714"/>
    </source>
</evidence>
<evidence type="ECO:0000313" key="5">
    <source>
        <dbReference type="Proteomes" id="UP000623129"/>
    </source>
</evidence>
<dbReference type="InterPro" id="IPR033337">
    <property type="entry name" value="TORTIFOLIA1/SINE1-2"/>
</dbReference>